<protein>
    <submittedName>
        <fullName evidence="7">Phospholipase-like protein</fullName>
    </submittedName>
</protein>
<proteinExistence type="inferred from homology"/>
<organism evidence="7 8">
    <name type="scientific">Tanacetum coccineum</name>
    <dbReference type="NCBI Taxonomy" id="301880"/>
    <lineage>
        <taxon>Eukaryota</taxon>
        <taxon>Viridiplantae</taxon>
        <taxon>Streptophyta</taxon>
        <taxon>Embryophyta</taxon>
        <taxon>Tracheophyta</taxon>
        <taxon>Spermatophyta</taxon>
        <taxon>Magnoliopsida</taxon>
        <taxon>eudicotyledons</taxon>
        <taxon>Gunneridae</taxon>
        <taxon>Pentapetalae</taxon>
        <taxon>asterids</taxon>
        <taxon>campanulids</taxon>
        <taxon>Asterales</taxon>
        <taxon>Asteraceae</taxon>
        <taxon>Asteroideae</taxon>
        <taxon>Anthemideae</taxon>
        <taxon>Anthemidinae</taxon>
        <taxon>Tanacetum</taxon>
    </lineage>
</organism>
<feature type="domain" description="Ubiquitin-like protease family profile" evidence="5">
    <location>
        <begin position="638"/>
        <end position="696"/>
    </location>
</feature>
<evidence type="ECO:0000259" key="5">
    <source>
        <dbReference type="Pfam" id="PF02902"/>
    </source>
</evidence>
<feature type="compositionally biased region" description="Polar residues" evidence="4">
    <location>
        <begin position="528"/>
        <end position="538"/>
    </location>
</feature>
<evidence type="ECO:0000256" key="4">
    <source>
        <dbReference type="SAM" id="MobiDB-lite"/>
    </source>
</evidence>
<dbReference type="InterPro" id="IPR038765">
    <property type="entry name" value="Papain-like_cys_pep_sf"/>
</dbReference>
<dbReference type="Proteomes" id="UP001151760">
    <property type="component" value="Unassembled WGS sequence"/>
</dbReference>
<evidence type="ECO:0000313" key="8">
    <source>
        <dbReference type="Proteomes" id="UP001151760"/>
    </source>
</evidence>
<comment type="similarity">
    <text evidence="1">Belongs to the peptidase C48 family.</text>
</comment>
<dbReference type="Pfam" id="PF26138">
    <property type="entry name" value="DUF8040"/>
    <property type="match status" value="1"/>
</dbReference>
<keyword evidence="8" id="KW-1185">Reference proteome</keyword>
<dbReference type="Gene3D" id="3.40.395.10">
    <property type="entry name" value="Adenoviral Proteinase, Chain A"/>
    <property type="match status" value="1"/>
</dbReference>
<dbReference type="InterPro" id="IPR003653">
    <property type="entry name" value="Peptidase_C48_C"/>
</dbReference>
<keyword evidence="3" id="KW-0378">Hydrolase</keyword>
<comment type="caution">
    <text evidence="7">The sequence shown here is derived from an EMBL/GenBank/DDBJ whole genome shotgun (WGS) entry which is preliminary data.</text>
</comment>
<evidence type="ECO:0000256" key="1">
    <source>
        <dbReference type="ARBA" id="ARBA00005234"/>
    </source>
</evidence>
<evidence type="ECO:0000259" key="6">
    <source>
        <dbReference type="Pfam" id="PF26138"/>
    </source>
</evidence>
<feature type="domain" description="DUF8040" evidence="6">
    <location>
        <begin position="4"/>
        <end position="97"/>
    </location>
</feature>
<keyword evidence="2" id="KW-0645">Protease</keyword>
<dbReference type="SUPFAM" id="SSF54001">
    <property type="entry name" value="Cysteine proteinases"/>
    <property type="match status" value="1"/>
</dbReference>
<evidence type="ECO:0000256" key="3">
    <source>
        <dbReference type="ARBA" id="ARBA00022801"/>
    </source>
</evidence>
<feature type="region of interest" description="Disordered" evidence="4">
    <location>
        <begin position="518"/>
        <end position="577"/>
    </location>
</feature>
<evidence type="ECO:0000313" key="7">
    <source>
        <dbReference type="EMBL" id="GJT46046.1"/>
    </source>
</evidence>
<sequence length="712" mass="81589">MDNTSVMSGEEYTQELLEGDNLQCTEFLSMSCGSFVRLCVYFKEKGWLKDSMHISVEQKMTISDENRYNQHFRVLKRMFQHSNETIHKCFHEVLDKLIVFTEEVIRPTSFNPNPNIPGYNKMEQRIFKGAVGALDGTLIHASVLAHQQNVYRARGRGLEPAVLVTCRNLDDWPKNYVLIHFMLGCQVECLEEETEIVPLSYHLGHDMQIQFGREKFCLVTGLSFGVDYSDAYKKEGPIPFRRRVFTSAKDGKPIRGSMLVEKIKSDLFYRINDHDVVSLCCVAIVQSVLLGIEDKRKDPDWILRNANVKRWQPLYATEHEEDFDHNSYSLMGFTWAFKGRRPTSTLTPDEFEARSDWWVSSRRYFDGHIREPARIPHPVNQHNEDDVPSDFYREFVEHKRALKQMMQKDAGGEQMYNKINKFMEEMEIGTTPQPKKGPIMVEKHYGFSDFSGLQNTPGFQRGGLTMFTTQANTSFFEGVQATPSYGHHMSTPNWKTPMPSHLDTPNWQTPMPSYLGTPNWKTPMPQPRNVSLPSQYGSSHHHDVGLVNPSPCTRLPPTTVLPKKQGDKSRNKGTNANLSPFNLRNAIVDDNVDAEEVMITGVCQTNDYIVYESVDPSKTDQHIIGTLDGSTHPYPSWNEVDWVYMPINAGGNHWVTGAVNLLNSRLYVFDSLHSEARRLNLNDCIRNWTNVGNVILQSRGCFQGTGRQPYNF</sequence>
<evidence type="ECO:0000256" key="2">
    <source>
        <dbReference type="ARBA" id="ARBA00022670"/>
    </source>
</evidence>
<dbReference type="PANTHER" id="PTHR22930:SF265">
    <property type="entry name" value="MYB_SANT-LIKE DOMAIN, HARBINGER TRANSPOSASE-DERIVED NUCLEASE DOMAIN-CONTAINING PROTEIN"/>
    <property type="match status" value="1"/>
</dbReference>
<name>A0ABQ5E5B0_9ASTR</name>
<dbReference type="InterPro" id="IPR058353">
    <property type="entry name" value="DUF8040"/>
</dbReference>
<dbReference type="PANTHER" id="PTHR22930">
    <property type="match status" value="1"/>
</dbReference>
<reference evidence="7" key="2">
    <citation type="submission" date="2022-01" db="EMBL/GenBank/DDBJ databases">
        <authorList>
            <person name="Yamashiro T."/>
            <person name="Shiraishi A."/>
            <person name="Satake H."/>
            <person name="Nakayama K."/>
        </authorList>
    </citation>
    <scope>NUCLEOTIDE SEQUENCE</scope>
</reference>
<dbReference type="EMBL" id="BQNB010015951">
    <property type="protein sequence ID" value="GJT46046.1"/>
    <property type="molecule type" value="Genomic_DNA"/>
</dbReference>
<reference evidence="7" key="1">
    <citation type="journal article" date="2022" name="Int. J. Mol. Sci.">
        <title>Draft Genome of Tanacetum Coccineum: Genomic Comparison of Closely Related Tanacetum-Family Plants.</title>
        <authorList>
            <person name="Yamashiro T."/>
            <person name="Shiraishi A."/>
            <person name="Nakayama K."/>
            <person name="Satake H."/>
        </authorList>
    </citation>
    <scope>NUCLEOTIDE SEQUENCE</scope>
</reference>
<dbReference type="Pfam" id="PF02902">
    <property type="entry name" value="Peptidase_C48"/>
    <property type="match status" value="1"/>
</dbReference>
<accession>A0ABQ5E5B0</accession>
<gene>
    <name evidence="7" type="ORF">Tco_0954761</name>
</gene>
<dbReference type="InterPro" id="IPR045249">
    <property type="entry name" value="HARBI1-like"/>
</dbReference>